<accession>A0A365XW23</accession>
<name>A0A365XW23_9BACT</name>
<dbReference type="Proteomes" id="UP000253410">
    <property type="component" value="Unassembled WGS sequence"/>
</dbReference>
<sequence>MSIFLNDIITPRLIIRLLGEEVTNACLDNNLETAQQLLHATIPAEFLNELNSLQNDCRQLREDPAYRPWASRAILLKNEMKTIGLVRFHSSPELHADKPYRKGAVELGYHIFSDYRRKGYARETILGLIDWAAVHFSVHRFIVSISPENLPSLELARSFGFIKTDEVVDEIDGLEYVYLLDRQLNT</sequence>
<proteinExistence type="predicted"/>
<evidence type="ECO:0000259" key="1">
    <source>
        <dbReference type="PROSITE" id="PS51186"/>
    </source>
</evidence>
<dbReference type="PANTHER" id="PTHR43792:SF13">
    <property type="entry name" value="ACETYLTRANSFERASE"/>
    <property type="match status" value="1"/>
</dbReference>
<dbReference type="Pfam" id="PF13302">
    <property type="entry name" value="Acetyltransf_3"/>
    <property type="match status" value="1"/>
</dbReference>
<dbReference type="InterPro" id="IPR051531">
    <property type="entry name" value="N-acetyltransferase"/>
</dbReference>
<dbReference type="SUPFAM" id="SSF55729">
    <property type="entry name" value="Acyl-CoA N-acyltransferases (Nat)"/>
    <property type="match status" value="1"/>
</dbReference>
<dbReference type="GO" id="GO:0016747">
    <property type="term" value="F:acyltransferase activity, transferring groups other than amino-acyl groups"/>
    <property type="evidence" value="ECO:0007669"/>
    <property type="project" value="InterPro"/>
</dbReference>
<dbReference type="Gene3D" id="3.40.630.30">
    <property type="match status" value="1"/>
</dbReference>
<organism evidence="2 3">
    <name type="scientific">Chitinophaga flava</name>
    <dbReference type="NCBI Taxonomy" id="2259036"/>
    <lineage>
        <taxon>Bacteria</taxon>
        <taxon>Pseudomonadati</taxon>
        <taxon>Bacteroidota</taxon>
        <taxon>Chitinophagia</taxon>
        <taxon>Chitinophagales</taxon>
        <taxon>Chitinophagaceae</taxon>
        <taxon>Chitinophaga</taxon>
    </lineage>
</organism>
<dbReference type="PANTHER" id="PTHR43792">
    <property type="entry name" value="GNAT FAMILY, PUTATIVE (AFU_ORTHOLOGUE AFUA_3G00765)-RELATED-RELATED"/>
    <property type="match status" value="1"/>
</dbReference>
<evidence type="ECO:0000313" key="3">
    <source>
        <dbReference type="Proteomes" id="UP000253410"/>
    </source>
</evidence>
<dbReference type="EMBL" id="QFFJ01000002">
    <property type="protein sequence ID" value="RBL89785.1"/>
    <property type="molecule type" value="Genomic_DNA"/>
</dbReference>
<feature type="domain" description="N-acetyltransferase" evidence="1">
    <location>
        <begin position="13"/>
        <end position="183"/>
    </location>
</feature>
<gene>
    <name evidence="2" type="ORF">DF182_25175</name>
</gene>
<dbReference type="PROSITE" id="PS51186">
    <property type="entry name" value="GNAT"/>
    <property type="match status" value="1"/>
</dbReference>
<dbReference type="RefSeq" id="WP_113618532.1">
    <property type="nucleotide sequence ID" value="NZ_QFFJ01000002.1"/>
</dbReference>
<protein>
    <recommendedName>
        <fullName evidence="1">N-acetyltransferase domain-containing protein</fullName>
    </recommendedName>
</protein>
<evidence type="ECO:0000313" key="2">
    <source>
        <dbReference type="EMBL" id="RBL89785.1"/>
    </source>
</evidence>
<keyword evidence="3" id="KW-1185">Reference proteome</keyword>
<dbReference type="InterPro" id="IPR000182">
    <property type="entry name" value="GNAT_dom"/>
</dbReference>
<dbReference type="AlphaFoldDB" id="A0A365XW23"/>
<comment type="caution">
    <text evidence="2">The sequence shown here is derived from an EMBL/GenBank/DDBJ whole genome shotgun (WGS) entry which is preliminary data.</text>
</comment>
<dbReference type="InterPro" id="IPR016181">
    <property type="entry name" value="Acyl_CoA_acyltransferase"/>
</dbReference>
<dbReference type="OrthoDB" id="9811523at2"/>
<reference evidence="2 3" key="1">
    <citation type="submission" date="2018-05" db="EMBL/GenBank/DDBJ databases">
        <title>Chitinophaga sp. K3CV102501T nov., isolated from isolated from a monsoon evergreen broad-leaved forest soil.</title>
        <authorList>
            <person name="Lv Y."/>
        </authorList>
    </citation>
    <scope>NUCLEOTIDE SEQUENCE [LARGE SCALE GENOMIC DNA]</scope>
    <source>
        <strain evidence="2 3">GDMCC 1.1325</strain>
    </source>
</reference>